<feature type="compositionally biased region" description="Basic and acidic residues" evidence="2">
    <location>
        <begin position="446"/>
        <end position="457"/>
    </location>
</feature>
<evidence type="ECO:0000256" key="2">
    <source>
        <dbReference type="SAM" id="MobiDB-lite"/>
    </source>
</evidence>
<dbReference type="GO" id="GO:0031588">
    <property type="term" value="C:nucleotide-activated protein kinase complex"/>
    <property type="evidence" value="ECO:0007669"/>
    <property type="project" value="TreeGrafter"/>
</dbReference>
<feature type="compositionally biased region" description="Low complexity" evidence="2">
    <location>
        <begin position="474"/>
        <end position="494"/>
    </location>
</feature>
<feature type="compositionally biased region" description="Basic and acidic residues" evidence="2">
    <location>
        <begin position="613"/>
        <end position="622"/>
    </location>
</feature>
<feature type="compositionally biased region" description="Low complexity" evidence="2">
    <location>
        <begin position="504"/>
        <end position="518"/>
    </location>
</feature>
<dbReference type="Gene3D" id="2.60.40.10">
    <property type="entry name" value="Immunoglobulins"/>
    <property type="match status" value="1"/>
</dbReference>
<feature type="compositionally biased region" description="Polar residues" evidence="2">
    <location>
        <begin position="235"/>
        <end position="247"/>
    </location>
</feature>
<dbReference type="InterPro" id="IPR032640">
    <property type="entry name" value="AMPK1_CBM"/>
</dbReference>
<reference evidence="4" key="1">
    <citation type="submission" date="2023-03" db="EMBL/GenBank/DDBJ databases">
        <title>Complete genome of Cladonia borealis.</title>
        <authorList>
            <person name="Park H."/>
        </authorList>
    </citation>
    <scope>NUCLEOTIDE SEQUENCE</scope>
    <source>
        <strain evidence="4">ANT050790</strain>
    </source>
</reference>
<organism evidence="4 5">
    <name type="scientific">Cladonia borealis</name>
    <dbReference type="NCBI Taxonomy" id="184061"/>
    <lineage>
        <taxon>Eukaryota</taxon>
        <taxon>Fungi</taxon>
        <taxon>Dikarya</taxon>
        <taxon>Ascomycota</taxon>
        <taxon>Pezizomycotina</taxon>
        <taxon>Lecanoromycetes</taxon>
        <taxon>OSLEUM clade</taxon>
        <taxon>Lecanoromycetidae</taxon>
        <taxon>Lecanorales</taxon>
        <taxon>Lecanorineae</taxon>
        <taxon>Cladoniaceae</taxon>
        <taxon>Cladonia</taxon>
    </lineage>
</organism>
<evidence type="ECO:0000259" key="3">
    <source>
        <dbReference type="Pfam" id="PF16561"/>
    </source>
</evidence>
<protein>
    <recommendedName>
        <fullName evidence="3">AMP-activated protein kinase glycogen-binding domain-containing protein</fullName>
    </recommendedName>
</protein>
<dbReference type="PANTHER" id="PTHR10343">
    <property type="entry name" value="5'-AMP-ACTIVATED PROTEIN KINASE , BETA SUBUNIT"/>
    <property type="match status" value="1"/>
</dbReference>
<dbReference type="CDD" id="cd02859">
    <property type="entry name" value="E_set_AMPKbeta_like_N"/>
    <property type="match status" value="1"/>
</dbReference>
<gene>
    <name evidence="4" type="ORF">JMJ35_000573</name>
</gene>
<feature type="compositionally biased region" description="Polar residues" evidence="2">
    <location>
        <begin position="544"/>
        <end position="569"/>
    </location>
</feature>
<comment type="caution">
    <text evidence="4">The sequence shown here is derived from an EMBL/GenBank/DDBJ whole genome shotgun (WGS) entry which is preliminary data.</text>
</comment>
<proteinExistence type="inferred from homology"/>
<sequence>MGSFIFKWGHAAKEVYVTGTFDDWARSVKLEKKGDGFEKLVELPLSSEKILYKFVVDGEWTTDHTAPQEKDGQNNVNNVLLPENITPVHPPSGPAAAGIMSGVTPESTTAALAGNVPKESERGLATETAPSEKTTSSVPGSFPETPFHDASEYVVDPIPATSGIGNPINLAPGESVPHPNTLTSNTVSSTVKDDPSLAKSAEDSEQTFGVAPIPATAGIGNPVSLQPGEKVPHPSTFTGNTINSNVTTDKESYENSTGAPQIPEFAGLGKDGEANGGMFNLPGITKNMIPESSLPMGGAATSEPDPGVTIQSAGPNSTTAALAGQVPLEPRGVPEVVSESQQEAGFDPEASANPEAVEEKAEVEQELESKIPEEPATSEGTGGEVAGLAVGGAAIGGVAAAAASHGLPESVQKSIDDINKGSAIAPTVPDVVQESIAESHQSPEAAADKTMVEEKSAMEQQLLKEVPKEEDVGEPAPSSTAALAETAPAPTGTENVSPVTNGSAPMTTAAAPAQTPATGNAMKQAVQNQPDSRDISPMSKPVRSAQTQAQTQPSVTTGVGASSAPTTSRPTPQTPDKAPAAAKPSPASTSTASASTDKKSKRASGFFGKLKAKFSDKDKDKK</sequence>
<dbReference type="AlphaFoldDB" id="A0AA39RBL7"/>
<dbReference type="GO" id="GO:0007165">
    <property type="term" value="P:signal transduction"/>
    <property type="evidence" value="ECO:0007669"/>
    <property type="project" value="TreeGrafter"/>
</dbReference>
<evidence type="ECO:0000313" key="4">
    <source>
        <dbReference type="EMBL" id="KAK0517418.1"/>
    </source>
</evidence>
<feature type="compositionally biased region" description="Polar residues" evidence="2">
    <location>
        <begin position="309"/>
        <end position="320"/>
    </location>
</feature>
<evidence type="ECO:0000256" key="1">
    <source>
        <dbReference type="ARBA" id="ARBA00038216"/>
    </source>
</evidence>
<evidence type="ECO:0000313" key="5">
    <source>
        <dbReference type="Proteomes" id="UP001166286"/>
    </source>
</evidence>
<dbReference type="InterPro" id="IPR050827">
    <property type="entry name" value="CRP1_MDG1_kinase"/>
</dbReference>
<dbReference type="Proteomes" id="UP001166286">
    <property type="component" value="Unassembled WGS sequence"/>
</dbReference>
<dbReference type="GO" id="GO:0019901">
    <property type="term" value="F:protein kinase binding"/>
    <property type="evidence" value="ECO:0007669"/>
    <property type="project" value="TreeGrafter"/>
</dbReference>
<feature type="compositionally biased region" description="Basic and acidic residues" evidence="2">
    <location>
        <begin position="191"/>
        <end position="202"/>
    </location>
</feature>
<comment type="similarity">
    <text evidence="1">Belongs to the CRP1/MDG1 family.</text>
</comment>
<accession>A0AA39RBL7</accession>
<dbReference type="GO" id="GO:0005634">
    <property type="term" value="C:nucleus"/>
    <property type="evidence" value="ECO:0007669"/>
    <property type="project" value="TreeGrafter"/>
</dbReference>
<feature type="region of interest" description="Disordered" evidence="2">
    <location>
        <begin position="435"/>
        <end position="622"/>
    </location>
</feature>
<feature type="region of interest" description="Disordered" evidence="2">
    <location>
        <begin position="289"/>
        <end position="385"/>
    </location>
</feature>
<feature type="region of interest" description="Disordered" evidence="2">
    <location>
        <begin position="165"/>
        <end position="274"/>
    </location>
</feature>
<keyword evidence="5" id="KW-1185">Reference proteome</keyword>
<dbReference type="EMBL" id="JAFEKC020000001">
    <property type="protein sequence ID" value="KAK0517418.1"/>
    <property type="molecule type" value="Genomic_DNA"/>
</dbReference>
<feature type="compositionally biased region" description="Low complexity" evidence="2">
    <location>
        <begin position="180"/>
        <end position="190"/>
    </location>
</feature>
<dbReference type="GO" id="GO:0005737">
    <property type="term" value="C:cytoplasm"/>
    <property type="evidence" value="ECO:0007669"/>
    <property type="project" value="TreeGrafter"/>
</dbReference>
<feature type="compositionally biased region" description="Polar residues" evidence="2">
    <location>
        <begin position="128"/>
        <end position="139"/>
    </location>
</feature>
<dbReference type="SUPFAM" id="SSF81296">
    <property type="entry name" value="E set domains"/>
    <property type="match status" value="1"/>
</dbReference>
<dbReference type="InterPro" id="IPR013783">
    <property type="entry name" value="Ig-like_fold"/>
</dbReference>
<dbReference type="PANTHER" id="PTHR10343:SF81">
    <property type="entry name" value="CRUCIFORM DNA-RECOGNIZING PROTEIN 1-RELATED"/>
    <property type="match status" value="1"/>
</dbReference>
<feature type="region of interest" description="Disordered" evidence="2">
    <location>
        <begin position="113"/>
        <end position="148"/>
    </location>
</feature>
<feature type="domain" description="AMP-activated protein kinase glycogen-binding" evidence="3">
    <location>
        <begin position="5"/>
        <end position="80"/>
    </location>
</feature>
<dbReference type="Pfam" id="PF16561">
    <property type="entry name" value="AMPK1_CBM"/>
    <property type="match status" value="1"/>
</dbReference>
<name>A0AA39RBL7_9LECA</name>
<dbReference type="InterPro" id="IPR014756">
    <property type="entry name" value="Ig_E-set"/>
</dbReference>
<feature type="compositionally biased region" description="Low complexity" evidence="2">
    <location>
        <begin position="570"/>
        <end position="595"/>
    </location>
</feature>
<feature type="compositionally biased region" description="Basic and acidic residues" evidence="2">
    <location>
        <begin position="357"/>
        <end position="373"/>
    </location>
</feature>